<evidence type="ECO:0000313" key="2">
    <source>
        <dbReference type="RefSeq" id="XP_022110552.1"/>
    </source>
</evidence>
<reference evidence="2" key="1">
    <citation type="submission" date="2025-08" db="UniProtKB">
        <authorList>
            <consortium name="RefSeq"/>
        </authorList>
    </citation>
    <scope>IDENTIFICATION</scope>
</reference>
<dbReference type="OrthoDB" id="6086925at2759"/>
<organism evidence="1 2">
    <name type="scientific">Acanthaster planci</name>
    <name type="common">Crown-of-thorns starfish</name>
    <dbReference type="NCBI Taxonomy" id="133434"/>
    <lineage>
        <taxon>Eukaryota</taxon>
        <taxon>Metazoa</taxon>
        <taxon>Echinodermata</taxon>
        <taxon>Eleutherozoa</taxon>
        <taxon>Asterozoa</taxon>
        <taxon>Asteroidea</taxon>
        <taxon>Valvatacea</taxon>
        <taxon>Valvatida</taxon>
        <taxon>Acanthasteridae</taxon>
        <taxon>Acanthaster</taxon>
    </lineage>
</organism>
<accession>A0A8B7ZZM2</accession>
<dbReference type="PANTHER" id="PTHR24024">
    <property type="entry name" value="PULMONARY SURFACTANT-ASSOCIATED PROTEIN A"/>
    <property type="match status" value="1"/>
</dbReference>
<dbReference type="AlphaFoldDB" id="A0A8B7ZZM2"/>
<dbReference type="GO" id="GO:0005615">
    <property type="term" value="C:extracellular space"/>
    <property type="evidence" value="ECO:0007669"/>
    <property type="project" value="TreeGrafter"/>
</dbReference>
<evidence type="ECO:0000313" key="1">
    <source>
        <dbReference type="Proteomes" id="UP000694845"/>
    </source>
</evidence>
<gene>
    <name evidence="2" type="primary">LOC110990064</name>
</gene>
<dbReference type="PANTHER" id="PTHR24024:SF18">
    <property type="entry name" value="SHORT-CHAIN COLLAGEN C4-LIKE"/>
    <property type="match status" value="1"/>
</dbReference>
<name>A0A8B7ZZM2_ACAPL</name>
<protein>
    <submittedName>
        <fullName evidence="2">Uncharacterized protein LOC110990064</fullName>
    </submittedName>
</protein>
<proteinExistence type="predicted"/>
<dbReference type="GeneID" id="110990064"/>
<keyword evidence="1" id="KW-1185">Reference proteome</keyword>
<dbReference type="KEGG" id="aplc:110990064"/>
<dbReference type="InterPro" id="IPR051077">
    <property type="entry name" value="Ca-dependent_lectin"/>
</dbReference>
<dbReference type="Proteomes" id="UP000694845">
    <property type="component" value="Unplaced"/>
</dbReference>
<sequence>MANCYSELQIRARIYSSSSALFDLIAGFAATAHDQHPDGAVDFFCLPTDPEWSAFFNDGLNSQSYLFGVEFKVETFDPFSHENAEFLDQRSVPCAVCRVLDRGTQLLFPAKLGCPANWTEEYRGSLMSGNHDHAQRSQAVCVDEVPEVVSGGRKDGNGALFYIIEGRCTSGLCPRTLTGERLHVQSVPFKEHSQTKSVSTVGEEEKEKGQDLKDYLKEVIVIGPVPWPVA</sequence>
<dbReference type="RefSeq" id="XP_022110552.1">
    <property type="nucleotide sequence ID" value="XM_022254860.1"/>
</dbReference>